<organism evidence="1 2">
    <name type="scientific">Chaenocephalus aceratus</name>
    <name type="common">Blackfin icefish</name>
    <name type="synonym">Chaenichthys aceratus</name>
    <dbReference type="NCBI Taxonomy" id="36190"/>
    <lineage>
        <taxon>Eukaryota</taxon>
        <taxon>Metazoa</taxon>
        <taxon>Chordata</taxon>
        <taxon>Craniata</taxon>
        <taxon>Vertebrata</taxon>
        <taxon>Euteleostomi</taxon>
        <taxon>Actinopterygii</taxon>
        <taxon>Neopterygii</taxon>
        <taxon>Teleostei</taxon>
        <taxon>Neoteleostei</taxon>
        <taxon>Acanthomorphata</taxon>
        <taxon>Eupercaria</taxon>
        <taxon>Perciformes</taxon>
        <taxon>Notothenioidei</taxon>
        <taxon>Channichthyidae</taxon>
        <taxon>Chaenocephalus</taxon>
    </lineage>
</organism>
<accession>A0ACB9WVT9</accession>
<reference evidence="1" key="1">
    <citation type="submission" date="2022-05" db="EMBL/GenBank/DDBJ databases">
        <title>Chromosome-level genome of Chaenocephalus aceratus.</title>
        <authorList>
            <person name="Park H."/>
        </authorList>
    </citation>
    <scope>NUCLEOTIDE SEQUENCE</scope>
    <source>
        <strain evidence="1">KU_202001</strain>
    </source>
</reference>
<name>A0ACB9WVT9_CHAAC</name>
<sequence length="85" mass="10061">MVHQERQDEVWAQRHERQDEVSAQRHEHQDELSERQSVREAVGRRVKLTLRRKVQLEVKGDKVESRVLALASHRAYLLTARVPSK</sequence>
<evidence type="ECO:0000313" key="1">
    <source>
        <dbReference type="EMBL" id="KAI4817842.1"/>
    </source>
</evidence>
<proteinExistence type="predicted"/>
<feature type="non-terminal residue" evidence="1">
    <location>
        <position position="85"/>
    </location>
</feature>
<dbReference type="Proteomes" id="UP001057452">
    <property type="component" value="Chromosome 11"/>
</dbReference>
<gene>
    <name evidence="1" type="ORF">KUCAC02_011215</name>
</gene>
<evidence type="ECO:0000313" key="2">
    <source>
        <dbReference type="Proteomes" id="UP001057452"/>
    </source>
</evidence>
<protein>
    <submittedName>
        <fullName evidence="1">Uncharacterized protein</fullName>
    </submittedName>
</protein>
<comment type="caution">
    <text evidence="1">The sequence shown here is derived from an EMBL/GenBank/DDBJ whole genome shotgun (WGS) entry which is preliminary data.</text>
</comment>
<dbReference type="EMBL" id="CM043795">
    <property type="protein sequence ID" value="KAI4817842.1"/>
    <property type="molecule type" value="Genomic_DNA"/>
</dbReference>
<keyword evidence="2" id="KW-1185">Reference proteome</keyword>